<gene>
    <name evidence="1" type="ORF">ST47_g9425</name>
</gene>
<dbReference type="EMBL" id="JYNV01000291">
    <property type="protein sequence ID" value="KZM19508.1"/>
    <property type="molecule type" value="Genomic_DNA"/>
</dbReference>
<evidence type="ECO:0000313" key="2">
    <source>
        <dbReference type="Proteomes" id="UP000076837"/>
    </source>
</evidence>
<keyword evidence="2" id="KW-1185">Reference proteome</keyword>
<proteinExistence type="predicted"/>
<sequence length="130" mass="14409">MRFPPLPQHLNSAEFAFLHPVRMKMYFLRYFFAATALSSLAGAYATDDASFGMKRGEAGFGSEPVFQGTEPGAFLEALLQEKNETAPSVLQDRTVELYGKRQNCQSGYGYCACTSFLHPFTISSWAETKG</sequence>
<accession>A0A162XEW0</accession>
<comment type="caution">
    <text evidence="1">The sequence shown here is derived from an EMBL/GenBank/DDBJ whole genome shotgun (WGS) entry which is preliminary data.</text>
</comment>
<protein>
    <submittedName>
        <fullName evidence="1">Uncharacterized protein</fullName>
    </submittedName>
</protein>
<dbReference type="Proteomes" id="UP000076837">
    <property type="component" value="Unassembled WGS sequence"/>
</dbReference>
<organism evidence="1 2">
    <name type="scientific">Didymella rabiei</name>
    <name type="common">Chickpea ascochyta blight fungus</name>
    <name type="synonym">Mycosphaerella rabiei</name>
    <dbReference type="NCBI Taxonomy" id="5454"/>
    <lineage>
        <taxon>Eukaryota</taxon>
        <taxon>Fungi</taxon>
        <taxon>Dikarya</taxon>
        <taxon>Ascomycota</taxon>
        <taxon>Pezizomycotina</taxon>
        <taxon>Dothideomycetes</taxon>
        <taxon>Pleosporomycetidae</taxon>
        <taxon>Pleosporales</taxon>
        <taxon>Pleosporineae</taxon>
        <taxon>Didymellaceae</taxon>
        <taxon>Ascochyta</taxon>
    </lineage>
</organism>
<dbReference type="AlphaFoldDB" id="A0A162XEW0"/>
<evidence type="ECO:0000313" key="1">
    <source>
        <dbReference type="EMBL" id="KZM19508.1"/>
    </source>
</evidence>
<name>A0A162XEW0_DIDRA</name>
<reference evidence="1 2" key="1">
    <citation type="journal article" date="2016" name="Sci. Rep.">
        <title>Draft genome sequencing and secretome analysis of fungal phytopathogen Ascochyta rabiei provides insight into the necrotrophic effector repertoire.</title>
        <authorList>
            <person name="Verma S."/>
            <person name="Gazara R.K."/>
            <person name="Nizam S."/>
            <person name="Parween S."/>
            <person name="Chattopadhyay D."/>
            <person name="Verma P.K."/>
        </authorList>
    </citation>
    <scope>NUCLEOTIDE SEQUENCE [LARGE SCALE GENOMIC DNA]</scope>
    <source>
        <strain evidence="1 2">ArDII</strain>
    </source>
</reference>